<dbReference type="InterPro" id="IPR001547">
    <property type="entry name" value="Glyco_hydro_5"/>
</dbReference>
<evidence type="ECO:0000313" key="8">
    <source>
        <dbReference type="Proteomes" id="UP000694864"/>
    </source>
</evidence>
<evidence type="ECO:0000313" key="9">
    <source>
        <dbReference type="RefSeq" id="XP_010496823.1"/>
    </source>
</evidence>
<dbReference type="InterPro" id="IPR017853">
    <property type="entry name" value="GH"/>
</dbReference>
<feature type="domain" description="Glycoside hydrolase family 5" evidence="7">
    <location>
        <begin position="47"/>
        <end position="169"/>
    </location>
</feature>
<dbReference type="GeneID" id="104773851"/>
<dbReference type="RefSeq" id="XP_010496823.1">
    <property type="nucleotide sequence ID" value="XM_010498521.1"/>
</dbReference>
<dbReference type="Pfam" id="PF26410">
    <property type="entry name" value="GH5_mannosidase"/>
    <property type="match status" value="1"/>
</dbReference>
<dbReference type="PANTHER" id="PTHR31451:SF54">
    <property type="entry name" value="MANNAN ENDO-1,4-BETA-MANNOSIDASE 6"/>
    <property type="match status" value="1"/>
</dbReference>
<keyword evidence="4" id="KW-0378">Hydrolase</keyword>
<organism evidence="8 9">
    <name type="scientific">Camelina sativa</name>
    <name type="common">False flax</name>
    <name type="synonym">Myagrum sativum</name>
    <dbReference type="NCBI Taxonomy" id="90675"/>
    <lineage>
        <taxon>Eukaryota</taxon>
        <taxon>Viridiplantae</taxon>
        <taxon>Streptophyta</taxon>
        <taxon>Embryophyta</taxon>
        <taxon>Tracheophyta</taxon>
        <taxon>Spermatophyta</taxon>
        <taxon>Magnoliopsida</taxon>
        <taxon>eudicotyledons</taxon>
        <taxon>Gunneridae</taxon>
        <taxon>Pentapetalae</taxon>
        <taxon>rosids</taxon>
        <taxon>malvids</taxon>
        <taxon>Brassicales</taxon>
        <taxon>Brassicaceae</taxon>
        <taxon>Camelineae</taxon>
        <taxon>Camelina</taxon>
    </lineage>
</organism>
<evidence type="ECO:0000259" key="7">
    <source>
        <dbReference type="Pfam" id="PF26410"/>
    </source>
</evidence>
<protein>
    <recommendedName>
        <fullName evidence="3">mannan endo-1,4-beta-mannosidase</fullName>
        <ecNumber evidence="3">3.2.1.78</ecNumber>
    </recommendedName>
</protein>
<keyword evidence="6" id="KW-0732">Signal</keyword>
<feature type="signal peptide" evidence="6">
    <location>
        <begin position="1"/>
        <end position="26"/>
    </location>
</feature>
<keyword evidence="5" id="KW-0326">Glycosidase</keyword>
<keyword evidence="8" id="KW-1185">Reference proteome</keyword>
<evidence type="ECO:0000256" key="4">
    <source>
        <dbReference type="ARBA" id="ARBA00022801"/>
    </source>
</evidence>
<proteinExistence type="inferred from homology"/>
<evidence type="ECO:0000256" key="5">
    <source>
        <dbReference type="ARBA" id="ARBA00023295"/>
    </source>
</evidence>
<dbReference type="Proteomes" id="UP000694864">
    <property type="component" value="Unplaced"/>
</dbReference>
<gene>
    <name evidence="9" type="primary">LOC104773851</name>
</gene>
<dbReference type="SUPFAM" id="SSF51445">
    <property type="entry name" value="(Trans)glycosidases"/>
    <property type="match status" value="1"/>
</dbReference>
<evidence type="ECO:0000256" key="3">
    <source>
        <dbReference type="ARBA" id="ARBA00012706"/>
    </source>
</evidence>
<reference evidence="9" key="2">
    <citation type="submission" date="2025-08" db="UniProtKB">
        <authorList>
            <consortium name="RefSeq"/>
        </authorList>
    </citation>
    <scope>IDENTIFICATION</scope>
    <source>
        <tissue evidence="9">Leaf</tissue>
    </source>
</reference>
<dbReference type="InterPro" id="IPR045053">
    <property type="entry name" value="MAN-like"/>
</dbReference>
<evidence type="ECO:0000256" key="1">
    <source>
        <dbReference type="ARBA" id="ARBA00001678"/>
    </source>
</evidence>
<accession>A0ABM0Y7N1</accession>
<comment type="catalytic activity">
    <reaction evidence="1">
        <text>Random hydrolysis of (1-&gt;4)-beta-D-mannosidic linkages in mannans, galactomannans and glucomannans.</text>
        <dbReference type="EC" id="3.2.1.78"/>
    </reaction>
</comment>
<feature type="non-terminal residue" evidence="9">
    <location>
        <position position="192"/>
    </location>
</feature>
<dbReference type="EC" id="3.2.1.78" evidence="3"/>
<reference evidence="8" key="1">
    <citation type="journal article" date="2014" name="Nat. Commun.">
        <title>The emerging biofuel crop Camelina sativa retains a highly undifferentiated hexaploid genome structure.</title>
        <authorList>
            <person name="Kagale S."/>
            <person name="Koh C."/>
            <person name="Nixon J."/>
            <person name="Bollina V."/>
            <person name="Clarke W.E."/>
            <person name="Tuteja R."/>
            <person name="Spillane C."/>
            <person name="Robinson S.J."/>
            <person name="Links M.G."/>
            <person name="Clarke C."/>
            <person name="Higgins E.E."/>
            <person name="Huebert T."/>
            <person name="Sharpe A.G."/>
            <person name="Parkin I.A."/>
        </authorList>
    </citation>
    <scope>NUCLEOTIDE SEQUENCE [LARGE SCALE GENOMIC DNA]</scope>
    <source>
        <strain evidence="8">cv. DH55</strain>
    </source>
</reference>
<sequence length="192" mass="22064">MKDRLGFRIVLCSAVFIILTQNRALADFDSESHEFNSEESVGEEEWEMVERKGMQFTQNGQPFYVNGFNTYWMMVLAADNSTRGKVTEVFQQASAVGMTVGRTWAFNDGQWRALQKSPSVYDEEVFKALDFVVSEARKYKIRLILSLVNNWDAYGGKAQYVKWGNASGLNLTSDDDFFTNPTLRNFYQSHVR</sequence>
<evidence type="ECO:0000256" key="2">
    <source>
        <dbReference type="ARBA" id="ARBA00005641"/>
    </source>
</evidence>
<comment type="similarity">
    <text evidence="2">Belongs to the glycosyl hydrolase 5 (cellulase A) family.</text>
</comment>
<feature type="chain" id="PRO_5045429901" description="mannan endo-1,4-beta-mannosidase" evidence="6">
    <location>
        <begin position="27"/>
        <end position="192"/>
    </location>
</feature>
<dbReference type="PANTHER" id="PTHR31451">
    <property type="match status" value="1"/>
</dbReference>
<name>A0ABM0Y7N1_CAMSA</name>
<evidence type="ECO:0000256" key="6">
    <source>
        <dbReference type="SAM" id="SignalP"/>
    </source>
</evidence>
<dbReference type="Gene3D" id="3.20.20.80">
    <property type="entry name" value="Glycosidases"/>
    <property type="match status" value="1"/>
</dbReference>